<sequence length="88" mass="9828">MNGNDIHIAVRYWRVGRLDKAIADRIKTIAHAIKHVVSRLRATERRRPFRLEAVRADGVAAFAVLSPCQLDVGGAVVDVISCRFSLFD</sequence>
<name>A0A376U6Q2_ECOLX</name>
<protein>
    <submittedName>
        <fullName evidence="1">Uncharacterized protein</fullName>
    </submittedName>
</protein>
<proteinExistence type="predicted"/>
<dbReference type="Proteomes" id="UP000254079">
    <property type="component" value="Unassembled WGS sequence"/>
</dbReference>
<organism evidence="1 2">
    <name type="scientific">Escherichia coli</name>
    <dbReference type="NCBI Taxonomy" id="562"/>
    <lineage>
        <taxon>Bacteria</taxon>
        <taxon>Pseudomonadati</taxon>
        <taxon>Pseudomonadota</taxon>
        <taxon>Gammaproteobacteria</taxon>
        <taxon>Enterobacterales</taxon>
        <taxon>Enterobacteriaceae</taxon>
        <taxon>Escherichia</taxon>
    </lineage>
</organism>
<accession>A0A376U6Q2</accession>
<evidence type="ECO:0000313" key="1">
    <source>
        <dbReference type="EMBL" id="STI84758.1"/>
    </source>
</evidence>
<dbReference type="EMBL" id="UGCP01000002">
    <property type="protein sequence ID" value="STI84758.1"/>
    <property type="molecule type" value="Genomic_DNA"/>
</dbReference>
<gene>
    <name evidence="1" type="ORF">NCTC8622_03829</name>
</gene>
<evidence type="ECO:0000313" key="2">
    <source>
        <dbReference type="Proteomes" id="UP000254079"/>
    </source>
</evidence>
<reference evidence="1 2" key="1">
    <citation type="submission" date="2018-06" db="EMBL/GenBank/DDBJ databases">
        <authorList>
            <consortium name="Pathogen Informatics"/>
            <person name="Doyle S."/>
        </authorList>
    </citation>
    <scope>NUCLEOTIDE SEQUENCE [LARGE SCALE GENOMIC DNA]</scope>
    <source>
        <strain evidence="1 2">NCTC8622</strain>
    </source>
</reference>
<dbReference type="AlphaFoldDB" id="A0A376U6Q2"/>